<dbReference type="InterPro" id="IPR017871">
    <property type="entry name" value="ABC_transporter-like_CS"/>
</dbReference>
<evidence type="ECO:0000256" key="3">
    <source>
        <dbReference type="ARBA" id="ARBA00022741"/>
    </source>
</evidence>
<dbReference type="InterPro" id="IPR027417">
    <property type="entry name" value="P-loop_NTPase"/>
</dbReference>
<dbReference type="AlphaFoldDB" id="A0A086XT71"/>
<evidence type="ECO:0000259" key="5">
    <source>
        <dbReference type="PROSITE" id="PS50893"/>
    </source>
</evidence>
<dbReference type="InterPro" id="IPR003593">
    <property type="entry name" value="AAA+_ATPase"/>
</dbReference>
<dbReference type="STRING" id="1105367.CG50_06075"/>
<dbReference type="PROSITE" id="PS50893">
    <property type="entry name" value="ABC_TRANSPORTER_2"/>
    <property type="match status" value="1"/>
</dbReference>
<dbReference type="OrthoDB" id="9802264at2"/>
<dbReference type="GO" id="GO:0016887">
    <property type="term" value="F:ATP hydrolysis activity"/>
    <property type="evidence" value="ECO:0007669"/>
    <property type="project" value="InterPro"/>
</dbReference>
<dbReference type="eggNOG" id="COG1116">
    <property type="taxonomic scope" value="Bacteria"/>
</dbReference>
<evidence type="ECO:0000256" key="2">
    <source>
        <dbReference type="ARBA" id="ARBA00022448"/>
    </source>
</evidence>
<gene>
    <name evidence="6" type="ORF">CG50_06075</name>
</gene>
<evidence type="ECO:0000313" key="7">
    <source>
        <dbReference type="Proteomes" id="UP000028824"/>
    </source>
</evidence>
<comment type="similarity">
    <text evidence="1">Belongs to the ABC transporter superfamily.</text>
</comment>
<dbReference type="GO" id="GO:0005524">
    <property type="term" value="F:ATP binding"/>
    <property type="evidence" value="ECO:0007669"/>
    <property type="project" value="UniProtKB-KW"/>
</dbReference>
<dbReference type="Proteomes" id="UP000028824">
    <property type="component" value="Unassembled WGS sequence"/>
</dbReference>
<evidence type="ECO:0000256" key="1">
    <source>
        <dbReference type="ARBA" id="ARBA00005417"/>
    </source>
</evidence>
<dbReference type="Gene3D" id="3.40.50.300">
    <property type="entry name" value="P-loop containing nucleotide triphosphate hydrolases"/>
    <property type="match status" value="1"/>
</dbReference>
<dbReference type="SUPFAM" id="SSF52540">
    <property type="entry name" value="P-loop containing nucleoside triphosphate hydrolases"/>
    <property type="match status" value="1"/>
</dbReference>
<dbReference type="InterPro" id="IPR050166">
    <property type="entry name" value="ABC_transporter_ATP-bind"/>
</dbReference>
<name>A0A086XT71_9RHOB</name>
<sequence>MQVQPPLPATALPATAFPAAARTVPPAVEFRDVHLHYFTDKGETHALSGISFTVRKGEFISLVGQSGCGKSTMLSLLAGLIRPTSGEILINGRPVSGPPPEVGFMLQQDSLFEWRTILDNVLLGPEVRGMDMMAAHHRAERLLKSYGLGQFMGHRPTELSGGMRQRAALARTMCMQPDLLLLDEPFSALDFQTRLSIADEIGAIIRSEGKTAILVTHDIPEAIAMADRVIVLAPRPGRLRSIHEIRFPSAGDTRPGAFAAREAAEFQGYFNRIWGEMEDHA</sequence>
<keyword evidence="4 6" id="KW-0067">ATP-binding</keyword>
<keyword evidence="2" id="KW-0813">Transport</keyword>
<dbReference type="PROSITE" id="PS00211">
    <property type="entry name" value="ABC_TRANSPORTER_1"/>
    <property type="match status" value="1"/>
</dbReference>
<organism evidence="6 7">
    <name type="scientific">Paenirhodobacter enshiensis</name>
    <dbReference type="NCBI Taxonomy" id="1105367"/>
    <lineage>
        <taxon>Bacteria</taxon>
        <taxon>Pseudomonadati</taxon>
        <taxon>Pseudomonadota</taxon>
        <taxon>Alphaproteobacteria</taxon>
        <taxon>Rhodobacterales</taxon>
        <taxon>Rhodobacter group</taxon>
        <taxon>Paenirhodobacter</taxon>
    </lineage>
</organism>
<dbReference type="SMART" id="SM00382">
    <property type="entry name" value="AAA"/>
    <property type="match status" value="1"/>
</dbReference>
<dbReference type="CDD" id="cd03293">
    <property type="entry name" value="ABC_NrtD_SsuB_transporters"/>
    <property type="match status" value="1"/>
</dbReference>
<keyword evidence="3" id="KW-0547">Nucleotide-binding</keyword>
<accession>A0A086XT71</accession>
<dbReference type="InterPro" id="IPR003439">
    <property type="entry name" value="ABC_transporter-like_ATP-bd"/>
</dbReference>
<dbReference type="PANTHER" id="PTHR42788">
    <property type="entry name" value="TAURINE IMPORT ATP-BINDING PROTEIN-RELATED"/>
    <property type="match status" value="1"/>
</dbReference>
<evidence type="ECO:0000256" key="4">
    <source>
        <dbReference type="ARBA" id="ARBA00022840"/>
    </source>
</evidence>
<proteinExistence type="inferred from homology"/>
<dbReference type="PANTHER" id="PTHR42788:SF13">
    <property type="entry name" value="ALIPHATIC SULFONATES IMPORT ATP-BINDING PROTEIN SSUB"/>
    <property type="match status" value="1"/>
</dbReference>
<dbReference type="RefSeq" id="WP_036638695.1">
    <property type="nucleotide sequence ID" value="NZ_JFZB01000026.1"/>
</dbReference>
<keyword evidence="7" id="KW-1185">Reference proteome</keyword>
<dbReference type="Pfam" id="PF00005">
    <property type="entry name" value="ABC_tran"/>
    <property type="match status" value="1"/>
</dbReference>
<feature type="domain" description="ABC transporter" evidence="5">
    <location>
        <begin position="28"/>
        <end position="259"/>
    </location>
</feature>
<reference evidence="6 7" key="1">
    <citation type="submission" date="2014-03" db="EMBL/GenBank/DDBJ databases">
        <title>Genome of Paenirhodobacter enshiensis DW2-9.</title>
        <authorList>
            <person name="Wang D."/>
            <person name="Wang G."/>
        </authorList>
    </citation>
    <scope>NUCLEOTIDE SEQUENCE [LARGE SCALE GENOMIC DNA]</scope>
    <source>
        <strain evidence="6 7">DW2-9</strain>
    </source>
</reference>
<dbReference type="EMBL" id="JFZB01000026">
    <property type="protein sequence ID" value="KFI25221.1"/>
    <property type="molecule type" value="Genomic_DNA"/>
</dbReference>
<protein>
    <submittedName>
        <fullName evidence="6">Spermidine/putrescine ABC transporter ATP-binding protein</fullName>
    </submittedName>
</protein>
<evidence type="ECO:0000313" key="6">
    <source>
        <dbReference type="EMBL" id="KFI25221.1"/>
    </source>
</evidence>
<comment type="caution">
    <text evidence="6">The sequence shown here is derived from an EMBL/GenBank/DDBJ whole genome shotgun (WGS) entry which is preliminary data.</text>
</comment>